<comment type="caution">
    <text evidence="4">The sequence shown here is derived from an EMBL/GenBank/DDBJ whole genome shotgun (WGS) entry which is preliminary data.</text>
</comment>
<dbReference type="GO" id="GO:0006888">
    <property type="term" value="P:endoplasmic reticulum to Golgi vesicle-mediated transport"/>
    <property type="evidence" value="ECO:0007669"/>
    <property type="project" value="TreeGrafter"/>
</dbReference>
<organism evidence="4 5">
    <name type="scientific">Mesorhabditis spiculigera</name>
    <dbReference type="NCBI Taxonomy" id="96644"/>
    <lineage>
        <taxon>Eukaryota</taxon>
        <taxon>Metazoa</taxon>
        <taxon>Ecdysozoa</taxon>
        <taxon>Nematoda</taxon>
        <taxon>Chromadorea</taxon>
        <taxon>Rhabditida</taxon>
        <taxon>Rhabditina</taxon>
        <taxon>Rhabditomorpha</taxon>
        <taxon>Rhabditoidea</taxon>
        <taxon>Rhabditidae</taxon>
        <taxon>Mesorhabditinae</taxon>
        <taxon>Mesorhabditis</taxon>
    </lineage>
</organism>
<feature type="compositionally biased region" description="Basic residues" evidence="2">
    <location>
        <begin position="10"/>
        <end position="20"/>
    </location>
</feature>
<feature type="region of interest" description="Disordered" evidence="2">
    <location>
        <begin position="122"/>
        <end position="145"/>
    </location>
</feature>
<evidence type="ECO:0000313" key="4">
    <source>
        <dbReference type="EMBL" id="CAJ0581828.1"/>
    </source>
</evidence>
<dbReference type="PANTHER" id="PTHR20913">
    <property type="entry name" value="TBC1 DOMAIN FAMILY MEMBER 20/GTPASE"/>
    <property type="match status" value="1"/>
</dbReference>
<dbReference type="EMBL" id="CATQJA010002663">
    <property type="protein sequence ID" value="CAJ0581828.1"/>
    <property type="molecule type" value="Genomic_DNA"/>
</dbReference>
<feature type="non-terminal residue" evidence="4">
    <location>
        <position position="635"/>
    </location>
</feature>
<feature type="region of interest" description="Disordered" evidence="2">
    <location>
        <begin position="1"/>
        <end position="22"/>
    </location>
</feature>
<sequence length="635" mass="71450">MPSISAPNTPHRRKSQRHTSKLVTSCNDVSDEMDEELDPLRVARWRALGDKRKAIARFLNKHRKEGLHGYIDELRHFAVSPGGLIDDDFRAEIWPILAANLVVEDEDEAELYASTMSLSTSESDFESAVSELPTEDDDRNTPVSSQVETDLASLQEHREWRQVELDVNRTLARFPPDISEDHRVTLQDDLTPLIVEILAANPRFNYYQGFHDVLLTLLLVLGKEKALEVGKKLSTGGSFRNYLLKSLESSVLKELQLMYVILERCDAEIEQVMRGVNLGSLFALSWPLTWFSHSLQNYHQIVRCFDLFLASHPIAPIYLSAAVVLYRRSSVLSVEREMPFLHGCLNHMPHELPIDELIGDANYLMKFMPPLTLKGRYLENYLKLVDAADSKRPRGTKLPSRAMKRIVVSVLLIGIVAAKSQMDKVTKIAMEVLEQSRYPGTIRQCRCNEEEVCGKEAIGQALSCTPGCYYAFDKVASNPRALHGCIQQKTGVLQDFLQCVIKESGSCTNNAAQPQVSHYDFRRVLQNGVARLQASRADILSSSTLKSIRNFANAVMDFGLCVESCAAQENAAGTCFDRKGCNPVFEEKKARKGLKRCMKRINWKVHVGQLCDCAMAAGVSELNRFCPILRLMSTH</sequence>
<dbReference type="PROSITE" id="PS50086">
    <property type="entry name" value="TBC_RABGAP"/>
    <property type="match status" value="1"/>
</dbReference>
<evidence type="ECO:0000256" key="1">
    <source>
        <dbReference type="ARBA" id="ARBA00022468"/>
    </source>
</evidence>
<dbReference type="SMART" id="SM00164">
    <property type="entry name" value="TBC"/>
    <property type="match status" value="1"/>
</dbReference>
<dbReference type="Proteomes" id="UP001177023">
    <property type="component" value="Unassembled WGS sequence"/>
</dbReference>
<dbReference type="SUPFAM" id="SSF47923">
    <property type="entry name" value="Ypt/Rab-GAP domain of gyp1p"/>
    <property type="match status" value="2"/>
</dbReference>
<dbReference type="Pfam" id="PF00566">
    <property type="entry name" value="RabGAP-TBC"/>
    <property type="match status" value="1"/>
</dbReference>
<dbReference type="InterPro" id="IPR000195">
    <property type="entry name" value="Rab-GAP-TBC_dom"/>
</dbReference>
<gene>
    <name evidence="4" type="ORF">MSPICULIGERA_LOCUS19982</name>
</gene>
<name>A0AA36D8Q9_9BILA</name>
<dbReference type="InterPro" id="IPR045913">
    <property type="entry name" value="TBC20/Gyp8-like"/>
</dbReference>
<accession>A0AA36D8Q9</accession>
<dbReference type="Gene3D" id="1.10.472.80">
    <property type="entry name" value="Ypt/Rab-GAP domain of gyp1p, domain 3"/>
    <property type="match status" value="1"/>
</dbReference>
<dbReference type="InterPro" id="IPR035969">
    <property type="entry name" value="Rab-GAP_TBC_sf"/>
</dbReference>
<dbReference type="AlphaFoldDB" id="A0AA36D8Q9"/>
<reference evidence="4" key="1">
    <citation type="submission" date="2023-06" db="EMBL/GenBank/DDBJ databases">
        <authorList>
            <person name="Delattre M."/>
        </authorList>
    </citation>
    <scope>NUCLEOTIDE SEQUENCE</scope>
    <source>
        <strain evidence="4">AF72</strain>
    </source>
</reference>
<protein>
    <recommendedName>
        <fullName evidence="3">Rab-GAP TBC domain-containing protein</fullName>
    </recommendedName>
</protein>
<dbReference type="PANTHER" id="PTHR20913:SF7">
    <property type="entry name" value="RE60063P"/>
    <property type="match status" value="1"/>
</dbReference>
<dbReference type="GO" id="GO:0005096">
    <property type="term" value="F:GTPase activator activity"/>
    <property type="evidence" value="ECO:0007669"/>
    <property type="project" value="UniProtKB-KW"/>
</dbReference>
<keyword evidence="1" id="KW-0343">GTPase activation</keyword>
<evidence type="ECO:0000259" key="3">
    <source>
        <dbReference type="PROSITE" id="PS50086"/>
    </source>
</evidence>
<evidence type="ECO:0000313" key="5">
    <source>
        <dbReference type="Proteomes" id="UP001177023"/>
    </source>
</evidence>
<evidence type="ECO:0000256" key="2">
    <source>
        <dbReference type="SAM" id="MobiDB-lite"/>
    </source>
</evidence>
<dbReference type="GO" id="GO:0005789">
    <property type="term" value="C:endoplasmic reticulum membrane"/>
    <property type="evidence" value="ECO:0007669"/>
    <property type="project" value="TreeGrafter"/>
</dbReference>
<keyword evidence="5" id="KW-1185">Reference proteome</keyword>
<feature type="domain" description="Rab-GAP TBC" evidence="3">
    <location>
        <begin position="84"/>
        <end position="312"/>
    </location>
</feature>
<dbReference type="Gene3D" id="1.10.8.1310">
    <property type="match status" value="1"/>
</dbReference>
<proteinExistence type="predicted"/>